<evidence type="ECO:0000256" key="1">
    <source>
        <dbReference type="ARBA" id="ARBA00004651"/>
    </source>
</evidence>
<comment type="caution">
    <text evidence="9">The sequence shown here is derived from an EMBL/GenBank/DDBJ whole genome shotgun (WGS) entry which is preliminary data.</text>
</comment>
<keyword evidence="4 7" id="KW-0812">Transmembrane</keyword>
<feature type="transmembrane region" description="Helical" evidence="7">
    <location>
        <begin position="787"/>
        <end position="808"/>
    </location>
</feature>
<feature type="transmembrane region" description="Helical" evidence="7">
    <location>
        <begin position="761"/>
        <end position="780"/>
    </location>
</feature>
<organism evidence="9 10">
    <name type="scientific">Mycobacterium decipiens</name>
    <dbReference type="NCBI Taxonomy" id="1430326"/>
    <lineage>
        <taxon>Bacteria</taxon>
        <taxon>Bacillati</taxon>
        <taxon>Actinomycetota</taxon>
        <taxon>Actinomycetes</taxon>
        <taxon>Mycobacteriales</taxon>
        <taxon>Mycobacteriaceae</taxon>
        <taxon>Mycobacterium</taxon>
    </lineage>
</organism>
<feature type="transmembrane region" description="Helical" evidence="7">
    <location>
        <begin position="211"/>
        <end position="232"/>
    </location>
</feature>
<keyword evidence="3" id="KW-1003">Cell membrane</keyword>
<dbReference type="STRING" id="1430326.B8W66_06210"/>
<comment type="subcellular location">
    <subcellularLocation>
        <location evidence="1">Cell membrane</location>
        <topology evidence="1">Multi-pass membrane protein</topology>
    </subcellularLocation>
</comment>
<evidence type="ECO:0000256" key="7">
    <source>
        <dbReference type="SAM" id="Phobius"/>
    </source>
</evidence>
<name>A0A1X2LY28_9MYCO</name>
<sequence length="999" mass="105810">MWERITKITNRHAVLIVGLWVIAAAVGNLFVPQVESTARSHERGFLPADAPVSIAGARMGAQFQDGNAGNINYLVLESDHRLGPPERAYYNQLLAKLRADPTSLASATDLWSDPLTAKAALSNDGKAEYTMLRLAGDLGSAQANSALDTVRRIVASQPTPLGLHAYVTGPGATVADELSAIDKQMLLLTGVTVVLIALLLLGVYRSVITAAIPLLAVGLGLAVGRSIVSLLGEHNLVEVSIFSVALLGAMVLGGATDYAIFLIGRYHEARRDGAGHEQALLAANRNVMPVILASALTLAAALSCLTFADVGMLRSAGLPCAIGILTGMLASLTLLPALLGLAGRHGLAQPRDVNRQARRRWRRIGTMVARWPGPVLVAAALVLLICTLPIAGLRLGFDEPAAQPDSTRANRGYQAADRHFPPNQLLPEIVSIESDRDLRNPAGVIAIERVTRKLMETPGIRMVQSASRPAGSIPEEATFTNQAGAIGDQLDVQIDQLDQRLAAVDQIAPTLARFSAAISRLQDGLSGSVNGLGRVNSNVDVMGSGLAQLHDTAAQVSGYLDPLRDYTNSNPNCSNDPICSLVLKVVAPTNSIVAETNSLTLGASQLGAGISDAAKALATADQSAGSMRADMAQLSATTEQLAGAVGDTHTAFSSLIEYLRGVRQDFQGSGEGTFYLPQRAWNDPRFQRAANLYFSPGGQVTRLLIYGNGAVFGADGANRSPQIVTAVKEATKDGVLAGSTVDITGFGTATAQLRGYVHHDFVLLAAAALALVFLIVLVMLRSPVAAAVVIGAVIVSYLSALGISTLIWHDLLGKDLHWAVQSMALISLVAVGADYNLLLTMRVREEVFTGSEQGARLRTAMIRAFGGAGGVVTTAGIVFGITMFAMASSDVLSIEQVGTTIGVGLVIDTLVVRIFAVPAIVGLLGRWFWWSPPAFLLRPLLNRWRGVPWPRTRFVAARSRLSQAAAQLAVTHQRLRYRVSPGTSYPILHRLTARPVERH</sequence>
<evidence type="ECO:0000259" key="8">
    <source>
        <dbReference type="Pfam" id="PF03176"/>
    </source>
</evidence>
<dbReference type="SUPFAM" id="SSF82866">
    <property type="entry name" value="Multidrug efflux transporter AcrB transmembrane domain"/>
    <property type="match status" value="2"/>
</dbReference>
<protein>
    <submittedName>
        <fullName evidence="9">MMPL family RND transporter</fullName>
    </submittedName>
</protein>
<dbReference type="Pfam" id="PF03176">
    <property type="entry name" value="MMPL"/>
    <property type="match status" value="2"/>
</dbReference>
<evidence type="ECO:0000256" key="3">
    <source>
        <dbReference type="ARBA" id="ARBA00022475"/>
    </source>
</evidence>
<evidence type="ECO:0000256" key="6">
    <source>
        <dbReference type="ARBA" id="ARBA00023136"/>
    </source>
</evidence>
<dbReference type="AlphaFoldDB" id="A0A1X2LY28"/>
<feature type="domain" description="Membrane transport protein MMPL" evidence="8">
    <location>
        <begin position="609"/>
        <end position="945"/>
    </location>
</feature>
<keyword evidence="6 7" id="KW-0472">Membrane</keyword>
<evidence type="ECO:0000256" key="2">
    <source>
        <dbReference type="ARBA" id="ARBA00010157"/>
    </source>
</evidence>
<proteinExistence type="inferred from homology"/>
<dbReference type="PANTHER" id="PTHR33406">
    <property type="entry name" value="MEMBRANE PROTEIN MJ1562-RELATED"/>
    <property type="match status" value="1"/>
</dbReference>
<feature type="transmembrane region" description="Helical" evidence="7">
    <location>
        <begin position="287"/>
        <end position="310"/>
    </location>
</feature>
<evidence type="ECO:0000256" key="4">
    <source>
        <dbReference type="ARBA" id="ARBA00022692"/>
    </source>
</evidence>
<gene>
    <name evidence="9" type="ORF">B8W66_06210</name>
</gene>
<feature type="transmembrane region" description="Helical" evidence="7">
    <location>
        <begin position="905"/>
        <end position="929"/>
    </location>
</feature>
<feature type="transmembrane region" description="Helical" evidence="7">
    <location>
        <begin position="316"/>
        <end position="341"/>
    </location>
</feature>
<dbReference type="InterPro" id="IPR050545">
    <property type="entry name" value="Mycobact_MmpL"/>
</dbReference>
<keyword evidence="5 7" id="KW-1133">Transmembrane helix</keyword>
<feature type="transmembrane region" description="Helical" evidence="7">
    <location>
        <begin position="860"/>
        <end position="885"/>
    </location>
</feature>
<evidence type="ECO:0000256" key="5">
    <source>
        <dbReference type="ARBA" id="ARBA00022989"/>
    </source>
</evidence>
<dbReference type="Proteomes" id="UP000193247">
    <property type="component" value="Unassembled WGS sequence"/>
</dbReference>
<comment type="similarity">
    <text evidence="2">Belongs to the resistance-nodulation-cell division (RND) (TC 2.A.6) family. MmpL subfamily.</text>
</comment>
<feature type="transmembrane region" description="Helical" evidence="7">
    <location>
        <begin position="185"/>
        <end position="204"/>
    </location>
</feature>
<reference evidence="9 10" key="1">
    <citation type="submission" date="2017-04" db="EMBL/GenBank/DDBJ databases">
        <title>The new phylogeny of genus Mycobacterium.</title>
        <authorList>
            <person name="Tortoli E."/>
            <person name="Trovato A."/>
            <person name="Cirillo D.M."/>
        </authorList>
    </citation>
    <scope>NUCLEOTIDE SEQUENCE [LARGE SCALE GENOMIC DNA]</scope>
    <source>
        <strain evidence="9 10">TBL 1200985</strain>
    </source>
</reference>
<dbReference type="EMBL" id="NCXP01000004">
    <property type="protein sequence ID" value="OSC42110.1"/>
    <property type="molecule type" value="Genomic_DNA"/>
</dbReference>
<dbReference type="Gene3D" id="1.20.1640.10">
    <property type="entry name" value="Multidrug efflux transporter AcrB transmembrane domain"/>
    <property type="match status" value="2"/>
</dbReference>
<keyword evidence="10" id="KW-1185">Reference proteome</keyword>
<evidence type="ECO:0000313" key="9">
    <source>
        <dbReference type="EMBL" id="OSC42110.1"/>
    </source>
</evidence>
<dbReference type="GO" id="GO:0005886">
    <property type="term" value="C:plasma membrane"/>
    <property type="evidence" value="ECO:0007669"/>
    <property type="project" value="UniProtKB-SubCell"/>
</dbReference>
<dbReference type="InterPro" id="IPR004869">
    <property type="entry name" value="MMPL_dom"/>
</dbReference>
<accession>A0A1X2LY28</accession>
<feature type="transmembrane region" description="Helical" evidence="7">
    <location>
        <begin position="12"/>
        <end position="31"/>
    </location>
</feature>
<evidence type="ECO:0000313" key="10">
    <source>
        <dbReference type="Proteomes" id="UP000193247"/>
    </source>
</evidence>
<feature type="transmembrane region" description="Helical" evidence="7">
    <location>
        <begin position="368"/>
        <end position="391"/>
    </location>
</feature>
<dbReference type="PANTHER" id="PTHR33406:SF6">
    <property type="entry name" value="MEMBRANE PROTEIN YDGH-RELATED"/>
    <property type="match status" value="1"/>
</dbReference>
<feature type="transmembrane region" description="Helical" evidence="7">
    <location>
        <begin position="244"/>
        <end position="266"/>
    </location>
</feature>
<feature type="domain" description="Membrane transport protein MMPL" evidence="8">
    <location>
        <begin position="45"/>
        <end position="375"/>
    </location>
</feature>
<dbReference type="OrthoDB" id="2365435at2"/>
<feature type="transmembrane region" description="Helical" evidence="7">
    <location>
        <begin position="820"/>
        <end position="839"/>
    </location>
</feature>